<proteinExistence type="predicted"/>
<dbReference type="InterPro" id="IPR051943">
    <property type="entry name" value="TRAFAC_Dynamin-like_GTPase"/>
</dbReference>
<feature type="domain" description="Dynamin N-terminal" evidence="1">
    <location>
        <begin position="157"/>
        <end position="345"/>
    </location>
</feature>
<dbReference type="Pfam" id="PF00350">
    <property type="entry name" value="Dynamin_N"/>
    <property type="match status" value="1"/>
</dbReference>
<accession>A0A3R6YD63</accession>
<dbReference type="PANTHER" id="PTHR43681">
    <property type="entry name" value="TRANSMEMBRANE GTPASE FZO"/>
    <property type="match status" value="1"/>
</dbReference>
<dbReference type="InterPro" id="IPR027417">
    <property type="entry name" value="P-loop_NTPase"/>
</dbReference>
<evidence type="ECO:0000313" key="3">
    <source>
        <dbReference type="Proteomes" id="UP000285060"/>
    </source>
</evidence>
<dbReference type="EMBL" id="QUSY01000118">
    <property type="protein sequence ID" value="RHY32712.1"/>
    <property type="molecule type" value="Genomic_DNA"/>
</dbReference>
<dbReference type="InterPro" id="IPR045063">
    <property type="entry name" value="Dynamin_N"/>
</dbReference>
<dbReference type="Gene3D" id="3.40.50.300">
    <property type="entry name" value="P-loop containing nucleotide triphosphate hydrolases"/>
    <property type="match status" value="1"/>
</dbReference>
<dbReference type="SUPFAM" id="SSF52540">
    <property type="entry name" value="P-loop containing nucleoside triphosphate hydrolases"/>
    <property type="match status" value="1"/>
</dbReference>
<reference evidence="2 3" key="1">
    <citation type="submission" date="2018-08" db="EMBL/GenBank/DDBJ databases">
        <title>Aphanomyces genome sequencing and annotation.</title>
        <authorList>
            <person name="Minardi D."/>
            <person name="Oidtmann B."/>
            <person name="Van Der Giezen M."/>
            <person name="Studholme D.J."/>
        </authorList>
    </citation>
    <scope>NUCLEOTIDE SEQUENCE [LARGE SCALE GENOMIC DNA]</scope>
    <source>
        <strain evidence="2 3">NJM0002</strain>
    </source>
</reference>
<dbReference type="Proteomes" id="UP000285060">
    <property type="component" value="Unassembled WGS sequence"/>
</dbReference>
<sequence>MVELEMGSQATTRRFIVESDMYGTYLTRFVPTDEVQVFYIKGPVRWSVWPSHAAPPVEAAGAIPVNSCLSTSATVTCREGTFVRVQGSSHWLCLDPASMEKLALETVSRTYLLSTEVRRVHGDATHGVIGEGDPTSECVLRLQSKFASFSKVHVPMVLVLGNHSSGKSTFINHMLNQEVQKTGRAPTDCMFTVLMGGKRAERLDGHALSRDNKFGFQDIKGLFGADFVSQVELKVLEDCALLDSTGMMIIDSPGMIDPPGSTTQSRDRTDMDRGYDFKKVVRWLAGASFPRSRHVLMLMLPSTERADLILVMFDPDKPGTTFESLDVLTTSLNHVNSKVRLILNKVDDFKTVHDFARAYGALCWNLSKVIPRKDMPFIYTMYVPVRGALAPTSSSSEEAMLSSLLHTEFDGTRGEILREVQRAPDLATDNLLTSFKALGARLKRTFRWSEFMKISGIATTTSLLSWKSGQRALAKMQADVLKWLPALFASTYASFLCKSDRTHDETMATFNSILPGLEMALTQTNLEAFGVFPLAEKNYLDEVLATHVPRLDRCVRDRSGDDYAYLRFKHIEKPSLQQ</sequence>
<name>A0A3R6YD63_9STRA</name>
<comment type="caution">
    <text evidence="2">The sequence shown here is derived from an EMBL/GenBank/DDBJ whole genome shotgun (WGS) entry which is preliminary data.</text>
</comment>
<dbReference type="VEuPathDB" id="FungiDB:H310_06041"/>
<gene>
    <name evidence="2" type="ORF">DYB32_002315</name>
</gene>
<dbReference type="AlphaFoldDB" id="A0A3R6YD63"/>
<dbReference type="PANTHER" id="PTHR43681:SF1">
    <property type="entry name" value="SARCALUMENIN"/>
    <property type="match status" value="1"/>
</dbReference>
<evidence type="ECO:0000313" key="2">
    <source>
        <dbReference type="EMBL" id="RHY32712.1"/>
    </source>
</evidence>
<organism evidence="2 3">
    <name type="scientific">Aphanomyces invadans</name>
    <dbReference type="NCBI Taxonomy" id="157072"/>
    <lineage>
        <taxon>Eukaryota</taxon>
        <taxon>Sar</taxon>
        <taxon>Stramenopiles</taxon>
        <taxon>Oomycota</taxon>
        <taxon>Saprolegniomycetes</taxon>
        <taxon>Saprolegniales</taxon>
        <taxon>Verrucalvaceae</taxon>
        <taxon>Aphanomyces</taxon>
    </lineage>
</organism>
<evidence type="ECO:0000259" key="1">
    <source>
        <dbReference type="Pfam" id="PF00350"/>
    </source>
</evidence>
<keyword evidence="3" id="KW-1185">Reference proteome</keyword>
<dbReference type="VEuPathDB" id="FungiDB:H310_06040"/>
<protein>
    <recommendedName>
        <fullName evidence="1">Dynamin N-terminal domain-containing protein</fullName>
    </recommendedName>
</protein>